<gene>
    <name evidence="4" type="primary">Txlnb</name>
    <name evidence="4" type="ORF">HYDTET_R04381</name>
</gene>
<feature type="compositionally biased region" description="Pro residues" evidence="3">
    <location>
        <begin position="21"/>
        <end position="30"/>
    </location>
</feature>
<feature type="compositionally biased region" description="Acidic residues" evidence="3">
    <location>
        <begin position="85"/>
        <end position="96"/>
    </location>
</feature>
<feature type="coiled-coil region" evidence="2">
    <location>
        <begin position="300"/>
        <end position="345"/>
    </location>
</feature>
<feature type="non-terminal residue" evidence="4">
    <location>
        <position position="685"/>
    </location>
</feature>
<feature type="compositionally biased region" description="Basic and acidic residues" evidence="3">
    <location>
        <begin position="66"/>
        <end position="82"/>
    </location>
</feature>
<sequence length="685" mass="77619">QSPTSPGQDTQGQSGEKPAPDSQPPTPAPAEQPSAQPEAAVCDISEELSRQLEDIIKTYGSATSLMEKENAAMGTDRPEKGEPGSVEDAEYEDVNEESEKEKLAPGDASRAKEPSGSKEQKLEKKILKGLGKYLRKEATLLMQSLNKLNTPEEKLDLLFKKYAELLEEHRAEQKKLKYLQKRQAQITKEKDQLQSEHSRAILARSKLESLCRELQRHNKNLKEETIQRAREEDEKRKEITNHFQGTLSEIQAQIEQQSERNMKLCQENTELAEKLKSIIDQYELREEHLDKIFKHRELQQKLVDAKLEQSQEMMKEAEERHQKEKEYLLNQAAEWKLQAKMLKEQETVLQAQITLYSERFEEFQKTLTKSNEVFATFKQEMEKMTKKMKKLEKDTATWKSRFENCNRALLDMIEEKAMRTKEYECFVLKIQRLENLCRALQEERNELYKKIKQAQFPEEMNGNGILEEEEDADTSPSSSEQASIELRTTDKNMLKELAEAFRVSHKAEESLPSNSSNPETCDAQPCNAVLVPELPSPLTPRPEARNHCEQPSTSTPTPAEHMPAPTGSTPVPTENMTTPTENVPKPTKSMPTLPERVPTPTESAPIPPKSVPAPTENPPKPTESMPATPENMPTPIQNMPTPLGNMPAPTKSAPKAAEYVDDPAEPSVHSQSVEQTGDTDMEAVD</sequence>
<feature type="non-terminal residue" evidence="4">
    <location>
        <position position="1"/>
    </location>
</feature>
<feature type="region of interest" description="Disordered" evidence="3">
    <location>
        <begin position="60"/>
        <end position="122"/>
    </location>
</feature>
<accession>A0A7K9MUP5</accession>
<dbReference type="EMBL" id="VWZR01018302">
    <property type="protein sequence ID" value="NXH78295.1"/>
    <property type="molecule type" value="Genomic_DNA"/>
</dbReference>
<keyword evidence="2" id="KW-0175">Coiled coil</keyword>
<evidence type="ECO:0000313" key="4">
    <source>
        <dbReference type="EMBL" id="NXH78295.1"/>
    </source>
</evidence>
<feature type="compositionally biased region" description="Polar residues" evidence="3">
    <location>
        <begin position="566"/>
        <end position="581"/>
    </location>
</feature>
<feature type="compositionally biased region" description="Basic and acidic residues" evidence="3">
    <location>
        <begin position="97"/>
        <end position="122"/>
    </location>
</feature>
<evidence type="ECO:0000313" key="5">
    <source>
        <dbReference type="Proteomes" id="UP000527232"/>
    </source>
</evidence>
<feature type="region of interest" description="Disordered" evidence="3">
    <location>
        <begin position="531"/>
        <end position="685"/>
    </location>
</feature>
<feature type="region of interest" description="Disordered" evidence="3">
    <location>
        <begin position="505"/>
        <end position="524"/>
    </location>
</feature>
<feature type="compositionally biased region" description="Low complexity" evidence="3">
    <location>
        <begin position="510"/>
        <end position="519"/>
    </location>
</feature>
<feature type="region of interest" description="Disordered" evidence="3">
    <location>
        <begin position="468"/>
        <end position="489"/>
    </location>
</feature>
<evidence type="ECO:0000256" key="2">
    <source>
        <dbReference type="SAM" id="Coils"/>
    </source>
</evidence>
<dbReference type="GO" id="GO:0019905">
    <property type="term" value="F:syntaxin binding"/>
    <property type="evidence" value="ECO:0007669"/>
    <property type="project" value="InterPro"/>
</dbReference>
<organism evidence="4 5">
    <name type="scientific">Oceanodroma tethys</name>
    <name type="common">Wedge-rumped storm-petrel</name>
    <name type="synonym">Hydrobates tethys</name>
    <dbReference type="NCBI Taxonomy" id="79633"/>
    <lineage>
        <taxon>Eukaryota</taxon>
        <taxon>Metazoa</taxon>
        <taxon>Chordata</taxon>
        <taxon>Craniata</taxon>
        <taxon>Vertebrata</taxon>
        <taxon>Euteleostomi</taxon>
        <taxon>Archelosauria</taxon>
        <taxon>Archosauria</taxon>
        <taxon>Dinosauria</taxon>
        <taxon>Saurischia</taxon>
        <taxon>Theropoda</taxon>
        <taxon>Coelurosauria</taxon>
        <taxon>Aves</taxon>
        <taxon>Neognathae</taxon>
        <taxon>Neoaves</taxon>
        <taxon>Aequornithes</taxon>
        <taxon>Procellariiformes</taxon>
        <taxon>Hydrobatidae</taxon>
        <taxon>Oceanodroma</taxon>
    </lineage>
</organism>
<dbReference type="PANTHER" id="PTHR16127">
    <property type="entry name" value="TAXILIN"/>
    <property type="match status" value="1"/>
</dbReference>
<keyword evidence="5" id="KW-1185">Reference proteome</keyword>
<dbReference type="OrthoDB" id="425555at2759"/>
<comment type="similarity">
    <text evidence="1">Belongs to the taxilin family.</text>
</comment>
<feature type="region of interest" description="Disordered" evidence="3">
    <location>
        <begin position="1"/>
        <end position="46"/>
    </location>
</feature>
<dbReference type="AlphaFoldDB" id="A0A7K9MUP5"/>
<feature type="compositionally biased region" description="Low complexity" evidence="3">
    <location>
        <begin position="31"/>
        <end position="40"/>
    </location>
</feature>
<reference evidence="4 5" key="1">
    <citation type="submission" date="2019-09" db="EMBL/GenBank/DDBJ databases">
        <title>Bird 10,000 Genomes (B10K) Project - Family phase.</title>
        <authorList>
            <person name="Zhang G."/>
        </authorList>
    </citation>
    <scope>NUCLEOTIDE SEQUENCE [LARGE SCALE GENOMIC DNA]</scope>
    <source>
        <strain evidence="4">B10K-DU-001-32</strain>
        <tissue evidence="4">Muscle</tissue>
    </source>
</reference>
<feature type="coiled-coil region" evidence="2">
    <location>
        <begin position="162"/>
        <end position="274"/>
    </location>
</feature>
<dbReference type="PANTHER" id="PTHR16127:SF10">
    <property type="entry name" value="BETA-TAXILIN"/>
    <property type="match status" value="1"/>
</dbReference>
<comment type="caution">
    <text evidence="4">The sequence shown here is derived from an EMBL/GenBank/DDBJ whole genome shotgun (WGS) entry which is preliminary data.</text>
</comment>
<dbReference type="InterPro" id="IPR026183">
    <property type="entry name" value="Taxilin_fam"/>
</dbReference>
<name>A0A7K9MUP5_OCETE</name>
<protein>
    <submittedName>
        <fullName evidence="4">TXLNB protein</fullName>
    </submittedName>
</protein>
<evidence type="ECO:0000256" key="1">
    <source>
        <dbReference type="ARBA" id="ARBA00009550"/>
    </source>
</evidence>
<evidence type="ECO:0000256" key="3">
    <source>
        <dbReference type="SAM" id="MobiDB-lite"/>
    </source>
</evidence>
<dbReference type="Pfam" id="PF09728">
    <property type="entry name" value="Taxilin"/>
    <property type="match status" value="1"/>
</dbReference>
<dbReference type="Proteomes" id="UP000527232">
    <property type="component" value="Unassembled WGS sequence"/>
</dbReference>
<feature type="compositionally biased region" description="Polar residues" evidence="3">
    <location>
        <begin position="1"/>
        <end position="14"/>
    </location>
</feature>
<proteinExistence type="inferred from homology"/>
<feature type="coiled-coil region" evidence="2">
    <location>
        <begin position="374"/>
        <end position="450"/>
    </location>
</feature>
<feature type="compositionally biased region" description="Pro residues" evidence="3">
    <location>
        <begin position="605"/>
        <end position="621"/>
    </location>
</feature>